<proteinExistence type="predicted"/>
<comment type="caution">
    <text evidence="1">The sequence shown here is derived from an EMBL/GenBank/DDBJ whole genome shotgun (WGS) entry which is preliminary data.</text>
</comment>
<evidence type="ECO:0000313" key="1">
    <source>
        <dbReference type="EMBL" id="CAB9501218.1"/>
    </source>
</evidence>
<dbReference type="AlphaFoldDB" id="A0A9N8H423"/>
<protein>
    <submittedName>
        <fullName evidence="1">Uncharacterized protein</fullName>
    </submittedName>
</protein>
<reference evidence="1" key="1">
    <citation type="submission" date="2020-06" db="EMBL/GenBank/DDBJ databases">
        <authorList>
            <consortium name="Plant Systems Biology data submission"/>
        </authorList>
    </citation>
    <scope>NUCLEOTIDE SEQUENCE</scope>
    <source>
        <strain evidence="1">D6</strain>
    </source>
</reference>
<dbReference type="EMBL" id="CAICTM010000101">
    <property type="protein sequence ID" value="CAB9501218.1"/>
    <property type="molecule type" value="Genomic_DNA"/>
</dbReference>
<gene>
    <name evidence="1" type="ORF">SEMRO_102_G052230.1</name>
</gene>
<name>A0A9N8H423_9STRA</name>
<keyword evidence="2" id="KW-1185">Reference proteome</keyword>
<evidence type="ECO:0000313" key="2">
    <source>
        <dbReference type="Proteomes" id="UP001153069"/>
    </source>
</evidence>
<dbReference type="OrthoDB" id="10672492at2759"/>
<organism evidence="1 2">
    <name type="scientific">Seminavis robusta</name>
    <dbReference type="NCBI Taxonomy" id="568900"/>
    <lineage>
        <taxon>Eukaryota</taxon>
        <taxon>Sar</taxon>
        <taxon>Stramenopiles</taxon>
        <taxon>Ochrophyta</taxon>
        <taxon>Bacillariophyta</taxon>
        <taxon>Bacillariophyceae</taxon>
        <taxon>Bacillariophycidae</taxon>
        <taxon>Naviculales</taxon>
        <taxon>Naviculaceae</taxon>
        <taxon>Seminavis</taxon>
    </lineage>
</organism>
<sequence length="245" mass="27113">MLSTIPASTGQGLAAGKEDPLLETVVVYQNEGSSDCGHSFKMGPLIDYLHESKKSSCPECQGSIEMVCDGMVSSLVDKTSDKTISDNRLVKFKYRNHLYHLSVLRAPTDNLALPQSWFLWMWHTMLHFVGETTAVTAQERIAHVLRLDTSCGMRILHKGKILYPNAKQSPAEISLQLLDVCDNGGKPLVMGTRMTEKEQTRATVKWIFNLWLAFVKACLAKAIALIQGIASPLLALGTTGREHRD</sequence>
<accession>A0A9N8H423</accession>
<dbReference type="Proteomes" id="UP001153069">
    <property type="component" value="Unassembled WGS sequence"/>
</dbReference>